<reference evidence="2" key="1">
    <citation type="submission" date="2021-02" db="EMBL/GenBank/DDBJ databases">
        <title>First Annotated Genome of the Yellow-green Alga Tribonema minus.</title>
        <authorList>
            <person name="Mahan K.M."/>
        </authorList>
    </citation>
    <scope>NUCLEOTIDE SEQUENCE</scope>
    <source>
        <strain evidence="2">UTEX B ZZ1240</strain>
    </source>
</reference>
<dbReference type="SUPFAM" id="SSF52374">
    <property type="entry name" value="Nucleotidylyl transferase"/>
    <property type="match status" value="1"/>
</dbReference>
<dbReference type="EMBL" id="JAFCMP010000550">
    <property type="protein sequence ID" value="KAG5175409.1"/>
    <property type="molecule type" value="Genomic_DNA"/>
</dbReference>
<comment type="caution">
    <text evidence="2">The sequence shown here is derived from an EMBL/GenBank/DDBJ whole genome shotgun (WGS) entry which is preliminary data.</text>
</comment>
<organism evidence="2 3">
    <name type="scientific">Tribonema minus</name>
    <dbReference type="NCBI Taxonomy" id="303371"/>
    <lineage>
        <taxon>Eukaryota</taxon>
        <taxon>Sar</taxon>
        <taxon>Stramenopiles</taxon>
        <taxon>Ochrophyta</taxon>
        <taxon>PX clade</taxon>
        <taxon>Xanthophyceae</taxon>
        <taxon>Tribonematales</taxon>
        <taxon>Tribonemataceae</taxon>
        <taxon>Tribonema</taxon>
    </lineage>
</organism>
<sequence length="269" mass="29296">MGRMRHFVSDLYAQLWDSACLQDKRLLDVRVHLPGEGFKGGTMEEAALSPQVSIVMTERHEGDAQQSLQRINARRAACGLAAASLLSLRQVAEQAYDDACYYLEEDYGHEEPLTFNSVACGGTFDNLHSGHKKLLTAAASCCKLSGILTVGVTADAMLTSKKLSHLIDGSAARIAAVASFLDDIRPGLRHRVVVIDDPFGPPAYEPEFEAIVVSSETIKGAHKINSMRAERAFKPLKVAVTRRTEAASLCSSTLRNCIAAQQQSQQQHQ</sequence>
<protein>
    <recommendedName>
        <fullName evidence="1">Cytidyltransferase-like domain-containing protein</fullName>
    </recommendedName>
</protein>
<dbReference type="Pfam" id="PF01467">
    <property type="entry name" value="CTP_transf_like"/>
    <property type="match status" value="1"/>
</dbReference>
<dbReference type="OrthoDB" id="330671at2759"/>
<feature type="domain" description="Cytidyltransferase-like" evidence="1">
    <location>
        <begin position="120"/>
        <end position="253"/>
    </location>
</feature>
<dbReference type="AlphaFoldDB" id="A0A835YHC7"/>
<keyword evidence="3" id="KW-1185">Reference proteome</keyword>
<dbReference type="InterPro" id="IPR014729">
    <property type="entry name" value="Rossmann-like_a/b/a_fold"/>
</dbReference>
<dbReference type="NCBIfam" id="NF001985">
    <property type="entry name" value="PRK00777.1"/>
    <property type="match status" value="1"/>
</dbReference>
<evidence type="ECO:0000313" key="3">
    <source>
        <dbReference type="Proteomes" id="UP000664859"/>
    </source>
</evidence>
<dbReference type="PANTHER" id="PTHR10695:SF46">
    <property type="entry name" value="BIFUNCTIONAL COENZYME A SYNTHASE-RELATED"/>
    <property type="match status" value="1"/>
</dbReference>
<dbReference type="Gene3D" id="3.40.50.620">
    <property type="entry name" value="HUPs"/>
    <property type="match status" value="1"/>
</dbReference>
<dbReference type="PANTHER" id="PTHR10695">
    <property type="entry name" value="DEPHOSPHO-COA KINASE-RELATED"/>
    <property type="match status" value="1"/>
</dbReference>
<evidence type="ECO:0000313" key="2">
    <source>
        <dbReference type="EMBL" id="KAG5175409.1"/>
    </source>
</evidence>
<name>A0A835YHC7_9STRA</name>
<dbReference type="InterPro" id="IPR004821">
    <property type="entry name" value="Cyt_trans-like"/>
</dbReference>
<accession>A0A835YHC7</accession>
<evidence type="ECO:0000259" key="1">
    <source>
        <dbReference type="Pfam" id="PF01467"/>
    </source>
</evidence>
<dbReference type="GO" id="GO:0004140">
    <property type="term" value="F:dephospho-CoA kinase activity"/>
    <property type="evidence" value="ECO:0007669"/>
    <property type="project" value="TreeGrafter"/>
</dbReference>
<dbReference type="GO" id="GO:0015937">
    <property type="term" value="P:coenzyme A biosynthetic process"/>
    <property type="evidence" value="ECO:0007669"/>
    <property type="project" value="TreeGrafter"/>
</dbReference>
<proteinExistence type="predicted"/>
<dbReference type="Proteomes" id="UP000664859">
    <property type="component" value="Unassembled WGS sequence"/>
</dbReference>
<gene>
    <name evidence="2" type="ORF">JKP88DRAFT_338687</name>
</gene>